<sequence>MNFIGVDIGGTVTKAGIYNELGQEIHVASQYAQVLSEQPGFTERNMHELWDTVCSVIKKALYESQVPPLSIGGIGFSSHGKGLYAIDKKGEPVRNGIISSDTRALAFVKKWYREGIDKLAYPKGLQQLWTGHPVSLLAWLKAHEPANYDRIDAVLMVHDYVRFRLTGEATAEITNISGSNFYNQFTSRYDRDMMALFGIEEVADKTAPVVNSTDCVGHITLQASLDCGLCPGTPVFGGFFDVVASAVSSGIDRADTLSAVAGTWSIATSVTDSIIASDFPYIWGKYCIPGKYFVHEGSPTSASNLSWFVKQFFPDDDRCYDHFESWIAQDTDSNLIFLPYLFGSNLAMDLPGALVGLAGHHTKKDIIAAIYRGIVFSHLVHQDRIIELNRDIQKIRFTGGPSQSRGWTQMYADAANLPLEVVDIEQAGCRAAALCAAAGSGAYANFSEAIAATQPEVVCYQPDSNRHQQLREGYARYLAVAQSLSRATGAAQ</sequence>
<dbReference type="InterPro" id="IPR043129">
    <property type="entry name" value="ATPase_NBD"/>
</dbReference>
<dbReference type="PIRSF" id="PIRSF000538">
    <property type="entry name" value="GlpK"/>
    <property type="match status" value="1"/>
</dbReference>
<dbReference type="RefSeq" id="WP_004848873.1">
    <property type="nucleotide sequence ID" value="NC_016612.1"/>
</dbReference>
<dbReference type="CDD" id="cd07802">
    <property type="entry name" value="ASKHA_NBD_FGGY_EcLyxK-like"/>
    <property type="match status" value="1"/>
</dbReference>
<dbReference type="AlphaFoldDB" id="A0A0H3H8E1"/>
<dbReference type="EMBL" id="CP003218">
    <property type="protein sequence ID" value="AEX04618.1"/>
    <property type="molecule type" value="Genomic_DNA"/>
</dbReference>
<dbReference type="InterPro" id="IPR000577">
    <property type="entry name" value="Carb_kinase_FGGY"/>
</dbReference>
<dbReference type="HOGENOM" id="CLU_009281_3_1_6"/>
<evidence type="ECO:0000259" key="5">
    <source>
        <dbReference type="Pfam" id="PF02782"/>
    </source>
</evidence>
<evidence type="ECO:0000313" key="7">
    <source>
        <dbReference type="Proteomes" id="UP000007843"/>
    </source>
</evidence>
<dbReference type="PANTHER" id="PTHR43095:SF3">
    <property type="entry name" value="L-XYLULOSE_3-KETO-L-GULONATE KINASE"/>
    <property type="match status" value="1"/>
</dbReference>
<protein>
    <submittedName>
        <fullName evidence="6">Putative L-xylulose kinase</fullName>
    </submittedName>
</protein>
<dbReference type="GO" id="GO:0005975">
    <property type="term" value="P:carbohydrate metabolic process"/>
    <property type="evidence" value="ECO:0007669"/>
    <property type="project" value="InterPro"/>
</dbReference>
<evidence type="ECO:0000256" key="1">
    <source>
        <dbReference type="ARBA" id="ARBA00009156"/>
    </source>
</evidence>
<dbReference type="InterPro" id="IPR018485">
    <property type="entry name" value="FGGY_C"/>
</dbReference>
<organism evidence="6 7">
    <name type="scientific">Klebsiella michiganensis (strain ATCC 8724 / DSM 4798 / JCM 20051 / NBRC 3318 / NRRL B-199 / KCTC 1686 / BUCSAV 143 / CCM 1901)</name>
    <dbReference type="NCBI Taxonomy" id="1006551"/>
    <lineage>
        <taxon>Bacteria</taxon>
        <taxon>Pseudomonadati</taxon>
        <taxon>Pseudomonadota</taxon>
        <taxon>Gammaproteobacteria</taxon>
        <taxon>Enterobacterales</taxon>
        <taxon>Enterobacteriaceae</taxon>
        <taxon>Klebsiella/Raoultella group</taxon>
        <taxon>Klebsiella</taxon>
    </lineage>
</organism>
<evidence type="ECO:0000256" key="3">
    <source>
        <dbReference type="ARBA" id="ARBA00022777"/>
    </source>
</evidence>
<name>A0A0H3H8E1_KLEM8</name>
<dbReference type="Gene3D" id="3.30.420.40">
    <property type="match status" value="2"/>
</dbReference>
<accession>A0A0H3H8E1</accession>
<proteinExistence type="inferred from homology"/>
<evidence type="ECO:0000259" key="4">
    <source>
        <dbReference type="Pfam" id="PF00370"/>
    </source>
</evidence>
<keyword evidence="3 6" id="KW-0418">Kinase</keyword>
<dbReference type="KEGG" id="kox:KOX_14470"/>
<dbReference type="SUPFAM" id="SSF53067">
    <property type="entry name" value="Actin-like ATPase domain"/>
    <property type="match status" value="2"/>
</dbReference>
<feature type="domain" description="Carbohydrate kinase FGGY N-terminal" evidence="4">
    <location>
        <begin position="4"/>
        <end position="247"/>
    </location>
</feature>
<gene>
    <name evidence="6" type="ordered locus">KOX_14470</name>
</gene>
<keyword evidence="2" id="KW-0808">Transferase</keyword>
<dbReference type="GeneID" id="66561039"/>
<evidence type="ECO:0000313" key="6">
    <source>
        <dbReference type="EMBL" id="AEX04618.1"/>
    </source>
</evidence>
<dbReference type="GO" id="GO:0016301">
    <property type="term" value="F:kinase activity"/>
    <property type="evidence" value="ECO:0007669"/>
    <property type="project" value="UniProtKB-KW"/>
</dbReference>
<evidence type="ECO:0000256" key="2">
    <source>
        <dbReference type="ARBA" id="ARBA00022679"/>
    </source>
</evidence>
<dbReference type="Proteomes" id="UP000007843">
    <property type="component" value="Chromosome"/>
</dbReference>
<comment type="similarity">
    <text evidence="1">Belongs to the FGGY kinase family.</text>
</comment>
<reference evidence="6 7" key="1">
    <citation type="journal article" date="2012" name="J. Bacteriol.">
        <title>Complete genome sequence of Klebsiella oxytoca KCTC 1686, used in production of 2,3-butanediol.</title>
        <authorList>
            <person name="Shin S.H."/>
            <person name="Kim S."/>
            <person name="Kim J.Y."/>
            <person name="Lee S."/>
            <person name="Um Y."/>
            <person name="Oh M.K."/>
            <person name="Kim Y.R."/>
            <person name="Lee J."/>
            <person name="Yang K.S."/>
        </authorList>
    </citation>
    <scope>NUCLEOTIDE SEQUENCE [LARGE SCALE GENOMIC DNA]</scope>
    <source>
        <strain evidence="7">ATCC 8724 / DSM 4798 / JCM 20051 / NBRC 3318 / NRRL B-199 / KCTC 1686</strain>
    </source>
</reference>
<dbReference type="Pfam" id="PF00370">
    <property type="entry name" value="FGGY_N"/>
    <property type="match status" value="1"/>
</dbReference>
<dbReference type="Pfam" id="PF02782">
    <property type="entry name" value="FGGY_C"/>
    <property type="match status" value="1"/>
</dbReference>
<dbReference type="InterPro" id="IPR018484">
    <property type="entry name" value="FGGY_N"/>
</dbReference>
<feature type="domain" description="Carbohydrate kinase FGGY C-terminal" evidence="5">
    <location>
        <begin position="258"/>
        <end position="438"/>
    </location>
</feature>
<dbReference type="InterPro" id="IPR050406">
    <property type="entry name" value="FGGY_Carb_Kinase"/>
</dbReference>
<dbReference type="PANTHER" id="PTHR43095">
    <property type="entry name" value="SUGAR KINASE"/>
    <property type="match status" value="1"/>
</dbReference>